<dbReference type="GO" id="GO:0016161">
    <property type="term" value="F:beta-amylase activity"/>
    <property type="evidence" value="ECO:0007669"/>
    <property type="project" value="UniProtKB-EC"/>
</dbReference>
<dbReference type="Gene3D" id="3.20.20.80">
    <property type="entry name" value="Glycosidases"/>
    <property type="match status" value="1"/>
</dbReference>
<dbReference type="GO" id="GO:0000272">
    <property type="term" value="P:polysaccharide catabolic process"/>
    <property type="evidence" value="ECO:0007669"/>
    <property type="project" value="UniProtKB-KW"/>
</dbReference>
<comment type="catalytic activity">
    <reaction evidence="5">
        <text>Hydrolysis of (1-&gt;4)-alpha-D-glucosidic linkages in polysaccharides so as to remove successive maltose units from the non-reducing ends of the chains.</text>
        <dbReference type="EC" id="3.2.1.2"/>
    </reaction>
</comment>
<keyword evidence="5" id="KW-0378">Hydrolase</keyword>
<keyword evidence="7" id="KW-1185">Reference proteome</keyword>
<dbReference type="EMBL" id="JABWDY010007456">
    <property type="protein sequence ID" value="KAF5202931.1"/>
    <property type="molecule type" value="Genomic_DNA"/>
</dbReference>
<comment type="similarity">
    <text evidence="1 5">Belongs to the glycosyl hydrolase 14 family.</text>
</comment>
<feature type="active site" description="Proton donor" evidence="4">
    <location>
        <position position="17"/>
    </location>
</feature>
<dbReference type="Proteomes" id="UP000554482">
    <property type="component" value="Unassembled WGS sequence"/>
</dbReference>
<sequence>MGSTITDISVGLGPNGELRYPSCSLEKTGQVAGAGEFHCYDKHTLNNLKQHAQETGNAKWGLGGPHDAPSCNESPNSNSFFKENGGSWETQYGDFFLSWYSSQLISHGERLLSLASTTFSDSLVNVSGKIPLLHSWYKMRSHPSEVTAGFYNTNSRDGYDAIAELFARNSCRMVLTGMELSEKYQPHRFLSSPELLLSQIKNACRKHGVIVYGENSRISGTPKTLDQIKHNLIGDDAMVNLFTYQRMGAHFFSPEHFPIFTEFVRSLNQPEMHSDDIPEEEGASVYLSSVSVAGKNRQMQEA</sequence>
<name>A0A7J6WZP3_THATH</name>
<comment type="caution">
    <text evidence="6">The sequence shown here is derived from an EMBL/GenBank/DDBJ whole genome shotgun (WGS) entry which is preliminary data.</text>
</comment>
<dbReference type="InterPro" id="IPR001554">
    <property type="entry name" value="Glyco_hydro_14"/>
</dbReference>
<organism evidence="6 7">
    <name type="scientific">Thalictrum thalictroides</name>
    <name type="common">Rue-anemone</name>
    <name type="synonym">Anemone thalictroides</name>
    <dbReference type="NCBI Taxonomy" id="46969"/>
    <lineage>
        <taxon>Eukaryota</taxon>
        <taxon>Viridiplantae</taxon>
        <taxon>Streptophyta</taxon>
        <taxon>Embryophyta</taxon>
        <taxon>Tracheophyta</taxon>
        <taxon>Spermatophyta</taxon>
        <taxon>Magnoliopsida</taxon>
        <taxon>Ranunculales</taxon>
        <taxon>Ranunculaceae</taxon>
        <taxon>Thalictroideae</taxon>
        <taxon>Thalictrum</taxon>
    </lineage>
</organism>
<keyword evidence="3 5" id="KW-0624">Polysaccharide degradation</keyword>
<dbReference type="SUPFAM" id="SSF51445">
    <property type="entry name" value="(Trans)glycosidases"/>
    <property type="match status" value="1"/>
</dbReference>
<dbReference type="PANTHER" id="PTHR31352:SF3">
    <property type="entry name" value="INACTIVE BETA-AMYLASE 9"/>
    <property type="match status" value="1"/>
</dbReference>
<evidence type="ECO:0000313" key="7">
    <source>
        <dbReference type="Proteomes" id="UP000554482"/>
    </source>
</evidence>
<evidence type="ECO:0000256" key="1">
    <source>
        <dbReference type="ARBA" id="ARBA00005652"/>
    </source>
</evidence>
<evidence type="ECO:0000256" key="3">
    <source>
        <dbReference type="ARBA" id="ARBA00023326"/>
    </source>
</evidence>
<evidence type="ECO:0000313" key="6">
    <source>
        <dbReference type="EMBL" id="KAF5202931.1"/>
    </source>
</evidence>
<feature type="active site" description="Proton acceptor" evidence="4">
    <location>
        <position position="214"/>
    </location>
</feature>
<dbReference type="EC" id="3.2.1.2" evidence="5"/>
<dbReference type="PRINTS" id="PR00750">
    <property type="entry name" value="BETAAMYLASE"/>
</dbReference>
<evidence type="ECO:0000256" key="2">
    <source>
        <dbReference type="ARBA" id="ARBA00023277"/>
    </source>
</evidence>
<dbReference type="PANTHER" id="PTHR31352">
    <property type="entry name" value="BETA-AMYLASE 1, CHLOROPLASTIC"/>
    <property type="match status" value="1"/>
</dbReference>
<keyword evidence="2 5" id="KW-0119">Carbohydrate metabolism</keyword>
<dbReference type="OrthoDB" id="1660156at2759"/>
<dbReference type="InterPro" id="IPR017853">
    <property type="entry name" value="GH"/>
</dbReference>
<accession>A0A7J6WZP3</accession>
<dbReference type="Pfam" id="PF01373">
    <property type="entry name" value="Glyco_hydro_14"/>
    <property type="match status" value="1"/>
</dbReference>
<protein>
    <recommendedName>
        <fullName evidence="5">Beta-amylase</fullName>
        <ecNumber evidence="5">3.2.1.2</ecNumber>
    </recommendedName>
</protein>
<dbReference type="AlphaFoldDB" id="A0A7J6WZP3"/>
<keyword evidence="5" id="KW-0326">Glycosidase</keyword>
<evidence type="ECO:0000256" key="5">
    <source>
        <dbReference type="RuleBase" id="RU000509"/>
    </source>
</evidence>
<proteinExistence type="inferred from homology"/>
<gene>
    <name evidence="6" type="ORF">FRX31_007483</name>
</gene>
<evidence type="ECO:0000256" key="4">
    <source>
        <dbReference type="PIRSR" id="PIRSR601554-1"/>
    </source>
</evidence>
<reference evidence="6 7" key="1">
    <citation type="submission" date="2020-06" db="EMBL/GenBank/DDBJ databases">
        <title>Transcriptomic and genomic resources for Thalictrum thalictroides and T. hernandezii: Facilitating candidate gene discovery in an emerging model plant lineage.</title>
        <authorList>
            <person name="Arias T."/>
            <person name="Riano-Pachon D.M."/>
            <person name="Di Stilio V.S."/>
        </authorList>
    </citation>
    <scope>NUCLEOTIDE SEQUENCE [LARGE SCALE GENOMIC DNA]</scope>
    <source>
        <strain evidence="7">cv. WT478/WT964</strain>
        <tissue evidence="6">Leaves</tissue>
    </source>
</reference>